<dbReference type="AlphaFoldDB" id="A0A6N6NPW7"/>
<dbReference type="PANTHER" id="PTHR35792:SF1">
    <property type="entry name" value="SLL0268 PROTEIN"/>
    <property type="match status" value="1"/>
</dbReference>
<reference evidence="2 3" key="1">
    <citation type="submission" date="2019-09" db="EMBL/GenBank/DDBJ databases">
        <title>Whole genome shotgun sequencing (WGS) of Ellagibacter isourolithinifaciens DSM 104140(T) and Adlercreutzia muris DSM 29508(T).</title>
        <authorList>
            <person name="Stoll D.A."/>
            <person name="Danylec N."/>
            <person name="Huch M."/>
        </authorList>
    </citation>
    <scope>NUCLEOTIDE SEQUENCE [LARGE SCALE GENOMIC DNA]</scope>
    <source>
        <strain evidence="2 3">DSM 104140</strain>
    </source>
</reference>
<gene>
    <name evidence="2" type="ORF">F8C90_04100</name>
</gene>
<dbReference type="GeneID" id="98657586"/>
<dbReference type="Pfam" id="PF12732">
    <property type="entry name" value="YtxH"/>
    <property type="match status" value="1"/>
</dbReference>
<dbReference type="InterPro" id="IPR052928">
    <property type="entry name" value="Desiccation-related_membrane"/>
</dbReference>
<dbReference type="EMBL" id="WAJR01000006">
    <property type="protein sequence ID" value="KAB1641345.1"/>
    <property type="molecule type" value="Genomic_DNA"/>
</dbReference>
<organism evidence="2 3">
    <name type="scientific">Ellagibacter isourolithinifaciens</name>
    <dbReference type="NCBI Taxonomy" id="2137581"/>
    <lineage>
        <taxon>Bacteria</taxon>
        <taxon>Bacillati</taxon>
        <taxon>Actinomycetota</taxon>
        <taxon>Coriobacteriia</taxon>
        <taxon>Eggerthellales</taxon>
        <taxon>Eggerthellaceae</taxon>
        <taxon>Ellagibacter</taxon>
    </lineage>
</organism>
<sequence>MGNKLGVFLAGGLVGAVAALLCAPRTGSETRNMVAEKANAVWGEAQELGAQTASTAQQVVEEVAGPEAATRTQSFAQDAVAKGQNVVSAVASKGQEIYGAAASRVQEAKSGVKPAPDGTDDLREKIEAARARIAAQVAKNAEESAAAASEEIPVEVAQEEAPAAGASEGEQA</sequence>
<dbReference type="RefSeq" id="WP_158049179.1">
    <property type="nucleotide sequence ID" value="NZ_DBEYUS010000017.1"/>
</dbReference>
<name>A0A6N6NPW7_9ACTN</name>
<dbReference type="OrthoDB" id="3197270at2"/>
<dbReference type="PANTHER" id="PTHR35792">
    <property type="entry name" value="GENERAL STRESS PROTEIN"/>
    <property type="match status" value="1"/>
</dbReference>
<dbReference type="Proteomes" id="UP000468668">
    <property type="component" value="Unassembled WGS sequence"/>
</dbReference>
<dbReference type="InterPro" id="IPR024623">
    <property type="entry name" value="YtxH"/>
</dbReference>
<accession>A0A6N6NPW7</accession>
<protein>
    <submittedName>
        <fullName evidence="2">YtxH domain-containing protein</fullName>
    </submittedName>
</protein>
<evidence type="ECO:0000313" key="2">
    <source>
        <dbReference type="EMBL" id="KAB1641345.1"/>
    </source>
</evidence>
<proteinExistence type="predicted"/>
<evidence type="ECO:0000256" key="1">
    <source>
        <dbReference type="SAM" id="MobiDB-lite"/>
    </source>
</evidence>
<evidence type="ECO:0000313" key="3">
    <source>
        <dbReference type="Proteomes" id="UP000468668"/>
    </source>
</evidence>
<keyword evidence="3" id="KW-1185">Reference proteome</keyword>
<comment type="caution">
    <text evidence="2">The sequence shown here is derived from an EMBL/GenBank/DDBJ whole genome shotgun (WGS) entry which is preliminary data.</text>
</comment>
<feature type="region of interest" description="Disordered" evidence="1">
    <location>
        <begin position="138"/>
        <end position="172"/>
    </location>
</feature>